<evidence type="ECO:0000256" key="2">
    <source>
        <dbReference type="ARBA" id="ARBA00022692"/>
    </source>
</evidence>
<feature type="transmembrane region" description="Helical" evidence="6">
    <location>
        <begin position="346"/>
        <end position="371"/>
    </location>
</feature>
<dbReference type="CDD" id="cd17323">
    <property type="entry name" value="MFS_Tpo1_MDR_like"/>
    <property type="match status" value="1"/>
</dbReference>
<dbReference type="PROSITE" id="PS50850">
    <property type="entry name" value="MFS"/>
    <property type="match status" value="1"/>
</dbReference>
<feature type="transmembrane region" description="Helical" evidence="6">
    <location>
        <begin position="455"/>
        <end position="477"/>
    </location>
</feature>
<name>R7RYF1_STEHR</name>
<evidence type="ECO:0000256" key="6">
    <source>
        <dbReference type="SAM" id="Phobius"/>
    </source>
</evidence>
<dbReference type="PANTHER" id="PTHR23502">
    <property type="entry name" value="MAJOR FACILITATOR SUPERFAMILY"/>
    <property type="match status" value="1"/>
</dbReference>
<dbReference type="FunFam" id="1.20.1250.20:FF:000011">
    <property type="entry name" value="MFS multidrug transporter, putative"/>
    <property type="match status" value="1"/>
</dbReference>
<keyword evidence="2 6" id="KW-0812">Transmembrane</keyword>
<feature type="transmembrane region" description="Helical" evidence="6">
    <location>
        <begin position="424"/>
        <end position="443"/>
    </location>
</feature>
<feature type="transmembrane region" description="Helical" evidence="6">
    <location>
        <begin position="383"/>
        <end position="404"/>
    </location>
</feature>
<feature type="transmembrane region" description="Helical" evidence="6">
    <location>
        <begin position="114"/>
        <end position="134"/>
    </location>
</feature>
<evidence type="ECO:0000256" key="1">
    <source>
        <dbReference type="ARBA" id="ARBA00004141"/>
    </source>
</evidence>
<dbReference type="Proteomes" id="UP000053927">
    <property type="component" value="Unassembled WGS sequence"/>
</dbReference>
<evidence type="ECO:0000313" key="8">
    <source>
        <dbReference type="EMBL" id="EIM79930.1"/>
    </source>
</evidence>
<dbReference type="InterPro" id="IPR011701">
    <property type="entry name" value="MFS"/>
</dbReference>
<evidence type="ECO:0000313" key="9">
    <source>
        <dbReference type="Proteomes" id="UP000053927"/>
    </source>
</evidence>
<dbReference type="GO" id="GO:0022857">
    <property type="term" value="F:transmembrane transporter activity"/>
    <property type="evidence" value="ECO:0007669"/>
    <property type="project" value="InterPro"/>
</dbReference>
<feature type="domain" description="Major facilitator superfamily (MFS) profile" evidence="7">
    <location>
        <begin position="115"/>
        <end position="540"/>
    </location>
</feature>
<feature type="transmembrane region" description="Helical" evidence="6">
    <location>
        <begin position="210"/>
        <end position="228"/>
    </location>
</feature>
<proteinExistence type="predicted"/>
<evidence type="ECO:0000256" key="4">
    <source>
        <dbReference type="ARBA" id="ARBA00023136"/>
    </source>
</evidence>
<dbReference type="Gene3D" id="1.20.1250.20">
    <property type="entry name" value="MFS general substrate transporter like domains"/>
    <property type="match status" value="1"/>
</dbReference>
<feature type="compositionally biased region" description="Polar residues" evidence="5">
    <location>
        <begin position="44"/>
        <end position="54"/>
    </location>
</feature>
<evidence type="ECO:0000259" key="7">
    <source>
        <dbReference type="PROSITE" id="PS50850"/>
    </source>
</evidence>
<dbReference type="RefSeq" id="XP_007310861.1">
    <property type="nucleotide sequence ID" value="XM_007310799.1"/>
</dbReference>
<dbReference type="eggNOG" id="KOG0255">
    <property type="taxonomic scope" value="Eukaryota"/>
</dbReference>
<feature type="transmembrane region" description="Helical" evidence="6">
    <location>
        <begin position="149"/>
        <end position="169"/>
    </location>
</feature>
<reference evidence="9" key="1">
    <citation type="journal article" date="2012" name="Science">
        <title>The Paleozoic origin of enzymatic lignin decomposition reconstructed from 31 fungal genomes.</title>
        <authorList>
            <person name="Floudas D."/>
            <person name="Binder M."/>
            <person name="Riley R."/>
            <person name="Barry K."/>
            <person name="Blanchette R.A."/>
            <person name="Henrissat B."/>
            <person name="Martinez A.T."/>
            <person name="Otillar R."/>
            <person name="Spatafora J.W."/>
            <person name="Yadav J.S."/>
            <person name="Aerts A."/>
            <person name="Benoit I."/>
            <person name="Boyd A."/>
            <person name="Carlson A."/>
            <person name="Copeland A."/>
            <person name="Coutinho P.M."/>
            <person name="de Vries R.P."/>
            <person name="Ferreira P."/>
            <person name="Findley K."/>
            <person name="Foster B."/>
            <person name="Gaskell J."/>
            <person name="Glotzer D."/>
            <person name="Gorecki P."/>
            <person name="Heitman J."/>
            <person name="Hesse C."/>
            <person name="Hori C."/>
            <person name="Igarashi K."/>
            <person name="Jurgens J.A."/>
            <person name="Kallen N."/>
            <person name="Kersten P."/>
            <person name="Kohler A."/>
            <person name="Kuees U."/>
            <person name="Kumar T.K.A."/>
            <person name="Kuo A."/>
            <person name="LaButti K."/>
            <person name="Larrondo L.F."/>
            <person name="Lindquist E."/>
            <person name="Ling A."/>
            <person name="Lombard V."/>
            <person name="Lucas S."/>
            <person name="Lundell T."/>
            <person name="Martin R."/>
            <person name="McLaughlin D.J."/>
            <person name="Morgenstern I."/>
            <person name="Morin E."/>
            <person name="Murat C."/>
            <person name="Nagy L.G."/>
            <person name="Nolan M."/>
            <person name="Ohm R.A."/>
            <person name="Patyshakuliyeva A."/>
            <person name="Rokas A."/>
            <person name="Ruiz-Duenas F.J."/>
            <person name="Sabat G."/>
            <person name="Salamov A."/>
            <person name="Samejima M."/>
            <person name="Schmutz J."/>
            <person name="Slot J.C."/>
            <person name="St John F."/>
            <person name="Stenlid J."/>
            <person name="Sun H."/>
            <person name="Sun S."/>
            <person name="Syed K."/>
            <person name="Tsang A."/>
            <person name="Wiebenga A."/>
            <person name="Young D."/>
            <person name="Pisabarro A."/>
            <person name="Eastwood D.C."/>
            <person name="Martin F."/>
            <person name="Cullen D."/>
            <person name="Grigoriev I.V."/>
            <person name="Hibbett D.S."/>
        </authorList>
    </citation>
    <scope>NUCLEOTIDE SEQUENCE [LARGE SCALE GENOMIC DNA]</scope>
    <source>
        <strain evidence="9">FP-91666</strain>
    </source>
</reference>
<feature type="transmembrane region" description="Helical" evidence="6">
    <location>
        <begin position="240"/>
        <end position="257"/>
    </location>
</feature>
<evidence type="ECO:0000256" key="5">
    <source>
        <dbReference type="SAM" id="MobiDB-lite"/>
    </source>
</evidence>
<dbReference type="GO" id="GO:0005886">
    <property type="term" value="C:plasma membrane"/>
    <property type="evidence" value="ECO:0007669"/>
    <property type="project" value="TreeGrafter"/>
</dbReference>
<dbReference type="Pfam" id="PF07690">
    <property type="entry name" value="MFS_1"/>
    <property type="match status" value="1"/>
</dbReference>
<feature type="transmembrane region" description="Helical" evidence="6">
    <location>
        <begin position="269"/>
        <end position="297"/>
    </location>
</feature>
<feature type="region of interest" description="Disordered" evidence="5">
    <location>
        <begin position="41"/>
        <end position="71"/>
    </location>
</feature>
<comment type="subcellular location">
    <subcellularLocation>
        <location evidence="1">Membrane</location>
        <topology evidence="1">Multi-pass membrane protein</topology>
    </subcellularLocation>
</comment>
<organism evidence="8 9">
    <name type="scientific">Stereum hirsutum (strain FP-91666)</name>
    <name type="common">White-rot fungus</name>
    <dbReference type="NCBI Taxonomy" id="721885"/>
    <lineage>
        <taxon>Eukaryota</taxon>
        <taxon>Fungi</taxon>
        <taxon>Dikarya</taxon>
        <taxon>Basidiomycota</taxon>
        <taxon>Agaricomycotina</taxon>
        <taxon>Agaricomycetes</taxon>
        <taxon>Russulales</taxon>
        <taxon>Stereaceae</taxon>
        <taxon>Stereum</taxon>
    </lineage>
</organism>
<accession>R7RYF1</accession>
<sequence>MASHEQRPHHPDHEHNYEVDLPAIVPDIDIDDNTHGHVVYPTHPKTSTATLTEAQSEKQVRESDAEKGTQEYEIVDWDDEDPHNPRNFSKLKKWRVFTSLKANLLRIFTVMSRAITISVSSLCLCVALGSAIITGDLPGPQEDLHMSEIVGNLAVTLFVVGFGVGPLIYAPMSEVFGRRPIYMISIGLYFLFTLPSALAKNIATLLVGRALAGLAASAPMTNVGGTVADIWNIEDRGTPMAVFSAVIFIGPVLGPLIGGFIGETVGWRWIYWVLFIFIGCVWITTLFVPETFAVVLLRRRAERLRKETGNSAYLSGSEIAEAGVTFGNRMRTALIRPFQMLFTEPILIFMSIYLSLIYMLLYLFFFAYPIVFEGLHGFDAGDTGLCFLSILVGILIAMGSMQWFNRLYARLAPKWGPEARLPPMMAGCAVLPISLFIFAWTSYEDVSWVGPMMSGIPFGWSMVSIYISANAYIVDSFPKYVASAMAAKTFARSMAGAAVPMFVIQMYDKLNPRWASTLLACVSCVMMPIPYVFMFYGKRIRAASRRSSE</sequence>
<dbReference type="InterPro" id="IPR020846">
    <property type="entry name" value="MFS_dom"/>
</dbReference>
<dbReference type="GeneID" id="18806465"/>
<feature type="transmembrane region" description="Helical" evidence="6">
    <location>
        <begin position="489"/>
        <end position="507"/>
    </location>
</feature>
<feature type="transmembrane region" description="Helical" evidence="6">
    <location>
        <begin position="513"/>
        <end position="536"/>
    </location>
</feature>
<feature type="compositionally biased region" description="Basic and acidic residues" evidence="5">
    <location>
        <begin position="55"/>
        <end position="70"/>
    </location>
</feature>
<protein>
    <submittedName>
        <fullName evidence="8">MFS general substrate transporter</fullName>
    </submittedName>
</protein>
<dbReference type="EMBL" id="JH687400">
    <property type="protein sequence ID" value="EIM79930.1"/>
    <property type="molecule type" value="Genomic_DNA"/>
</dbReference>
<dbReference type="InterPro" id="IPR036259">
    <property type="entry name" value="MFS_trans_sf"/>
</dbReference>
<dbReference type="OrthoDB" id="6770063at2759"/>
<gene>
    <name evidence="8" type="ORF">STEHIDRAFT_68810</name>
</gene>
<feature type="transmembrane region" description="Helical" evidence="6">
    <location>
        <begin position="181"/>
        <end position="198"/>
    </location>
</feature>
<keyword evidence="3 6" id="KW-1133">Transmembrane helix</keyword>
<keyword evidence="9" id="KW-1185">Reference proteome</keyword>
<dbReference type="SUPFAM" id="SSF103473">
    <property type="entry name" value="MFS general substrate transporter"/>
    <property type="match status" value="1"/>
</dbReference>
<evidence type="ECO:0000256" key="3">
    <source>
        <dbReference type="ARBA" id="ARBA00022989"/>
    </source>
</evidence>
<dbReference type="PANTHER" id="PTHR23502:SF48">
    <property type="entry name" value="MULTIDRUG TRANSPORTER, PUTATIVE (AFU_ORTHOLOGUE AFUA_5G02700)-RELATED"/>
    <property type="match status" value="1"/>
</dbReference>
<dbReference type="KEGG" id="shs:STEHIDRAFT_68810"/>
<dbReference type="OMA" id="TIYMAIC"/>
<dbReference type="AlphaFoldDB" id="R7RYF1"/>
<keyword evidence="4 6" id="KW-0472">Membrane</keyword>